<protein>
    <submittedName>
        <fullName evidence="1">Uncharacterized protein</fullName>
    </submittedName>
</protein>
<reference evidence="1 2" key="1">
    <citation type="submission" date="2024-06" db="EMBL/GenBank/DDBJ databases">
        <title>Genomic Encyclopedia of Type Strains, Phase IV (KMG-IV): sequencing the most valuable type-strain genomes for metagenomic binning, comparative biology and taxonomic classification.</title>
        <authorList>
            <person name="Goeker M."/>
        </authorList>
    </citation>
    <scope>NUCLEOTIDE SEQUENCE [LARGE SCALE GENOMIC DNA]</scope>
    <source>
        <strain evidence="1 2">DSM 105042</strain>
    </source>
</reference>
<accession>A0ABV2H1U4</accession>
<proteinExistence type="predicted"/>
<keyword evidence="2" id="KW-1185">Reference proteome</keyword>
<dbReference type="Proteomes" id="UP001549031">
    <property type="component" value="Unassembled WGS sequence"/>
</dbReference>
<organism evidence="1 2">
    <name type="scientific">Pseudorhizobium tarimense</name>
    <dbReference type="NCBI Taxonomy" id="1079109"/>
    <lineage>
        <taxon>Bacteria</taxon>
        <taxon>Pseudomonadati</taxon>
        <taxon>Pseudomonadota</taxon>
        <taxon>Alphaproteobacteria</taxon>
        <taxon>Hyphomicrobiales</taxon>
        <taxon>Rhizobiaceae</taxon>
        <taxon>Rhizobium/Agrobacterium group</taxon>
        <taxon>Pseudorhizobium</taxon>
    </lineage>
</organism>
<dbReference type="EMBL" id="JBEPLJ010000001">
    <property type="protein sequence ID" value="MET3584287.1"/>
    <property type="molecule type" value="Genomic_DNA"/>
</dbReference>
<evidence type="ECO:0000313" key="2">
    <source>
        <dbReference type="Proteomes" id="UP001549031"/>
    </source>
</evidence>
<comment type="caution">
    <text evidence="1">The sequence shown here is derived from an EMBL/GenBank/DDBJ whole genome shotgun (WGS) entry which is preliminary data.</text>
</comment>
<evidence type="ECO:0000313" key="1">
    <source>
        <dbReference type="EMBL" id="MET3584287.1"/>
    </source>
</evidence>
<sequence length="46" mass="5163">MAWKALIAERIAPGMDFLRTIRRPFASPALANSGVRDAWLAQKMYA</sequence>
<gene>
    <name evidence="1" type="ORF">ABID21_000379</name>
</gene>
<dbReference type="RefSeq" id="WP_247242302.1">
    <property type="nucleotide sequence ID" value="NZ_JALJRA010000001.1"/>
</dbReference>
<name>A0ABV2H1U4_9HYPH</name>